<reference evidence="3" key="1">
    <citation type="journal article" date="2019" name="Int. J. Syst. Evol. Microbiol.">
        <title>The Global Catalogue of Microorganisms (GCM) 10K type strain sequencing project: providing services to taxonomists for standard genome sequencing and annotation.</title>
        <authorList>
            <consortium name="The Broad Institute Genomics Platform"/>
            <consortium name="The Broad Institute Genome Sequencing Center for Infectious Disease"/>
            <person name="Wu L."/>
            <person name="Ma J."/>
        </authorList>
    </citation>
    <scope>NUCLEOTIDE SEQUENCE [LARGE SCALE GENOMIC DNA]</scope>
    <source>
        <strain evidence="3">CCUG 49018</strain>
    </source>
</reference>
<name>A0ABW3VTB2_9PSEU</name>
<keyword evidence="3" id="KW-1185">Reference proteome</keyword>
<dbReference type="RefSeq" id="WP_346091433.1">
    <property type="nucleotide sequence ID" value="NZ_BAABKS010000024.1"/>
</dbReference>
<proteinExistence type="predicted"/>
<sequence length="429" mass="46860">MNVVLESAASAIFHHSAAPYLLLDRDLTIRASNPAYLAATERSVEDVIGRPMFEAFPDNPEDPHADGVRNLSASFHRVLRRGRPHTMQIQRYDVRPSRSAGPFRRKYWAPVNTPLLDESGTVAAILHRVEDVSAPVARLDLDTSATEPPERHLRQLALGAQRLWSDAGTLERRGRRLSDALTALVAARGATDTDVGFTRRAQLWRAVVEHIDDAPWLGWACAVCRSAVDVLDTVDAAALPLVRDDSRLHLLTATDKWAADLDALERSIDDGPSLTAARTRLPVVVDPLGDEQHRWPDYVDVAASAHLDAVAAYPLALARRPLGVLTLYRRTGDLRPTQSEHADAAVLAELALTADYDRIGQVLGPRPDGRDVTIGPDVAVVSLAARVLALRRDISYDEAVARIRLHATATGTAVGDTAREVLGRTIRLT</sequence>
<evidence type="ECO:0000313" key="2">
    <source>
        <dbReference type="EMBL" id="MFD1237713.1"/>
    </source>
</evidence>
<protein>
    <submittedName>
        <fullName evidence="2">PAS domain-containing protein</fullName>
    </submittedName>
</protein>
<dbReference type="InterPro" id="IPR013656">
    <property type="entry name" value="PAS_4"/>
</dbReference>
<dbReference type="InterPro" id="IPR000014">
    <property type="entry name" value="PAS"/>
</dbReference>
<dbReference type="Pfam" id="PF13185">
    <property type="entry name" value="GAF_2"/>
    <property type="match status" value="1"/>
</dbReference>
<dbReference type="Gene3D" id="3.30.450.40">
    <property type="match status" value="1"/>
</dbReference>
<organism evidence="2 3">
    <name type="scientific">Pseudonocardia benzenivorans</name>
    <dbReference type="NCBI Taxonomy" id="228005"/>
    <lineage>
        <taxon>Bacteria</taxon>
        <taxon>Bacillati</taxon>
        <taxon>Actinomycetota</taxon>
        <taxon>Actinomycetes</taxon>
        <taxon>Pseudonocardiales</taxon>
        <taxon>Pseudonocardiaceae</taxon>
        <taxon>Pseudonocardia</taxon>
    </lineage>
</organism>
<comment type="caution">
    <text evidence="2">The sequence shown here is derived from an EMBL/GenBank/DDBJ whole genome shotgun (WGS) entry which is preliminary data.</text>
</comment>
<dbReference type="EMBL" id="JBHTMB010000307">
    <property type="protein sequence ID" value="MFD1237713.1"/>
    <property type="molecule type" value="Genomic_DNA"/>
</dbReference>
<evidence type="ECO:0000313" key="3">
    <source>
        <dbReference type="Proteomes" id="UP001597182"/>
    </source>
</evidence>
<dbReference type="InterPro" id="IPR035965">
    <property type="entry name" value="PAS-like_dom_sf"/>
</dbReference>
<gene>
    <name evidence="2" type="ORF">ACFQ34_30890</name>
</gene>
<dbReference type="Proteomes" id="UP001597182">
    <property type="component" value="Unassembled WGS sequence"/>
</dbReference>
<dbReference type="InterPro" id="IPR029016">
    <property type="entry name" value="GAF-like_dom_sf"/>
</dbReference>
<dbReference type="SUPFAM" id="SSF55781">
    <property type="entry name" value="GAF domain-like"/>
    <property type="match status" value="1"/>
</dbReference>
<feature type="domain" description="PAS" evidence="1">
    <location>
        <begin position="7"/>
        <end position="73"/>
    </location>
</feature>
<dbReference type="InterPro" id="IPR003018">
    <property type="entry name" value="GAF"/>
</dbReference>
<evidence type="ECO:0000259" key="1">
    <source>
        <dbReference type="SMART" id="SM00091"/>
    </source>
</evidence>
<dbReference type="Gene3D" id="3.30.450.20">
    <property type="entry name" value="PAS domain"/>
    <property type="match status" value="1"/>
</dbReference>
<dbReference type="SUPFAM" id="SSF55785">
    <property type="entry name" value="PYP-like sensor domain (PAS domain)"/>
    <property type="match status" value="1"/>
</dbReference>
<accession>A0ABW3VTB2</accession>
<dbReference type="SMART" id="SM00091">
    <property type="entry name" value="PAS"/>
    <property type="match status" value="1"/>
</dbReference>
<dbReference type="Pfam" id="PF08448">
    <property type="entry name" value="PAS_4"/>
    <property type="match status" value="1"/>
</dbReference>